<dbReference type="OrthoDB" id="9786134at2"/>
<evidence type="ECO:0000313" key="4">
    <source>
        <dbReference type="Proteomes" id="UP000193564"/>
    </source>
</evidence>
<dbReference type="Gene3D" id="2.40.33.20">
    <property type="entry name" value="PK beta-barrel domain-like"/>
    <property type="match status" value="1"/>
</dbReference>
<dbReference type="InterPro" id="IPR052353">
    <property type="entry name" value="Benzoxazolinone_Detox_Enz"/>
</dbReference>
<dbReference type="STRING" id="126673.AWC01_18050"/>
<sequence length="221" mass="23764">MSRVLSVNIARPRPNPAKTTGLTGIDKVPTGDAVTVRAPGPMRSGLGSGLTDDVIGNKKLHGGDDQAVYAYAREDLDQWQTKLHRPLANGNFGENFSTCGVDVTGAHIGERWQVGTGGLLLEVTAPRTPCRTFAAFLEIPDLIKTFTAAAVPGAYLRVIRPGMVRAGDEVTVLHRPDHGITVGFVFRAITREPDLLPRLLGIDALPHDITKMARERSAKQA</sequence>
<dbReference type="InterPro" id="IPR011037">
    <property type="entry name" value="Pyrv_Knase-like_insert_dom_sf"/>
</dbReference>
<gene>
    <name evidence="3" type="ORF">AWC01_18050</name>
</gene>
<dbReference type="RefSeq" id="WP_085192755.1">
    <property type="nucleotide sequence ID" value="NZ_AP022605.1"/>
</dbReference>
<evidence type="ECO:0000256" key="1">
    <source>
        <dbReference type="SAM" id="MobiDB-lite"/>
    </source>
</evidence>
<dbReference type="EMBL" id="LQOS01000070">
    <property type="protein sequence ID" value="ORV35767.1"/>
    <property type="molecule type" value="Genomic_DNA"/>
</dbReference>
<dbReference type="GO" id="GO:0030151">
    <property type="term" value="F:molybdenum ion binding"/>
    <property type="evidence" value="ECO:0007669"/>
    <property type="project" value="InterPro"/>
</dbReference>
<dbReference type="AlphaFoldDB" id="A0A1X1SXJ1"/>
<dbReference type="GO" id="GO:0030170">
    <property type="term" value="F:pyridoxal phosphate binding"/>
    <property type="evidence" value="ECO:0007669"/>
    <property type="project" value="InterPro"/>
</dbReference>
<comment type="caution">
    <text evidence="3">The sequence shown here is derived from an EMBL/GenBank/DDBJ whole genome shotgun (WGS) entry which is preliminary data.</text>
</comment>
<accession>A0A1X1SXJ1</accession>
<evidence type="ECO:0000313" key="3">
    <source>
        <dbReference type="EMBL" id="ORV35767.1"/>
    </source>
</evidence>
<dbReference type="Proteomes" id="UP000193564">
    <property type="component" value="Unassembled WGS sequence"/>
</dbReference>
<dbReference type="Pfam" id="PF03473">
    <property type="entry name" value="MOSC"/>
    <property type="match status" value="1"/>
</dbReference>
<dbReference type="InterPro" id="IPR005302">
    <property type="entry name" value="MoCF_Sase_C"/>
</dbReference>
<proteinExistence type="predicted"/>
<dbReference type="PROSITE" id="PS51340">
    <property type="entry name" value="MOSC"/>
    <property type="match status" value="1"/>
</dbReference>
<feature type="region of interest" description="Disordered" evidence="1">
    <location>
        <begin position="1"/>
        <end position="22"/>
    </location>
</feature>
<feature type="domain" description="MOSC" evidence="2">
    <location>
        <begin position="36"/>
        <end position="173"/>
    </location>
</feature>
<reference evidence="3 4" key="1">
    <citation type="submission" date="2016-01" db="EMBL/GenBank/DDBJ databases">
        <title>The new phylogeny of the genus Mycobacterium.</title>
        <authorList>
            <person name="Tarcisio F."/>
            <person name="Conor M."/>
            <person name="Antonella G."/>
            <person name="Elisabetta G."/>
            <person name="Giulia F.S."/>
            <person name="Sara T."/>
            <person name="Anna F."/>
            <person name="Clotilde B."/>
            <person name="Roberto B."/>
            <person name="Veronica D.S."/>
            <person name="Fabio R."/>
            <person name="Monica P."/>
            <person name="Olivier J."/>
            <person name="Enrico T."/>
            <person name="Nicola S."/>
        </authorList>
    </citation>
    <scope>NUCLEOTIDE SEQUENCE [LARGE SCALE GENOMIC DNA]</scope>
    <source>
        <strain evidence="3 4">DSM 44339</strain>
    </source>
</reference>
<dbReference type="PANTHER" id="PTHR30212">
    <property type="entry name" value="PROTEIN YIIM"/>
    <property type="match status" value="1"/>
</dbReference>
<organism evidence="3 4">
    <name type="scientific">Mycolicibacterium doricum</name>
    <dbReference type="NCBI Taxonomy" id="126673"/>
    <lineage>
        <taxon>Bacteria</taxon>
        <taxon>Bacillati</taxon>
        <taxon>Actinomycetota</taxon>
        <taxon>Actinomycetes</taxon>
        <taxon>Mycobacteriales</taxon>
        <taxon>Mycobacteriaceae</taxon>
        <taxon>Mycolicibacterium</taxon>
    </lineage>
</organism>
<name>A0A1X1SXJ1_9MYCO</name>
<dbReference type="PANTHER" id="PTHR30212:SF2">
    <property type="entry name" value="PROTEIN YIIM"/>
    <property type="match status" value="1"/>
</dbReference>
<evidence type="ECO:0000259" key="2">
    <source>
        <dbReference type="PROSITE" id="PS51340"/>
    </source>
</evidence>
<keyword evidence="4" id="KW-1185">Reference proteome</keyword>
<protein>
    <submittedName>
        <fullName evidence="3">Molybdenum cofactor biosysynthesis protein</fullName>
    </submittedName>
</protein>
<dbReference type="SUPFAM" id="SSF50800">
    <property type="entry name" value="PK beta-barrel domain-like"/>
    <property type="match status" value="1"/>
</dbReference>
<dbReference type="GO" id="GO:0003824">
    <property type="term" value="F:catalytic activity"/>
    <property type="evidence" value="ECO:0007669"/>
    <property type="project" value="InterPro"/>
</dbReference>